<evidence type="ECO:0000313" key="3">
    <source>
        <dbReference type="Proteomes" id="UP000026915"/>
    </source>
</evidence>
<keyword evidence="1" id="KW-0812">Transmembrane</keyword>
<organism evidence="2 3">
    <name type="scientific">Theobroma cacao</name>
    <name type="common">Cacao</name>
    <name type="synonym">Cocoa</name>
    <dbReference type="NCBI Taxonomy" id="3641"/>
    <lineage>
        <taxon>Eukaryota</taxon>
        <taxon>Viridiplantae</taxon>
        <taxon>Streptophyta</taxon>
        <taxon>Embryophyta</taxon>
        <taxon>Tracheophyta</taxon>
        <taxon>Spermatophyta</taxon>
        <taxon>Magnoliopsida</taxon>
        <taxon>eudicotyledons</taxon>
        <taxon>Gunneridae</taxon>
        <taxon>Pentapetalae</taxon>
        <taxon>rosids</taxon>
        <taxon>malvids</taxon>
        <taxon>Malvales</taxon>
        <taxon>Malvaceae</taxon>
        <taxon>Byttnerioideae</taxon>
        <taxon>Theobroma</taxon>
    </lineage>
</organism>
<dbReference type="AlphaFoldDB" id="A0A061DK19"/>
<keyword evidence="3" id="KW-1185">Reference proteome</keyword>
<feature type="transmembrane region" description="Helical" evidence="1">
    <location>
        <begin position="6"/>
        <end position="24"/>
    </location>
</feature>
<keyword evidence="1" id="KW-1133">Transmembrane helix</keyword>
<sequence>VVLSLWVAAVIGSWCNFLTVLYIGRYKVKKRSRSRWMQLPHTLYRFFLFNHVIHKNFGCNRLALWVDTCSNHNTYLGVFAATKTSGNVYAILPQILKPGDQAIIHYLIRPCKVIHRRSNRQLQYQSWQGGTIVIYKNGETKSNCIHCATCL</sequence>
<name>A0A061DK19_THECC</name>
<dbReference type="EMBL" id="CM001879">
    <property type="protein sequence ID" value="EOX93079.1"/>
    <property type="molecule type" value="Genomic_DNA"/>
</dbReference>
<evidence type="ECO:0000313" key="2">
    <source>
        <dbReference type="EMBL" id="EOX93079.1"/>
    </source>
</evidence>
<gene>
    <name evidence="2" type="ORF">TCM_001924</name>
</gene>
<reference evidence="2 3" key="1">
    <citation type="journal article" date="2013" name="Genome Biol.">
        <title>The genome sequence of the most widely cultivated cacao type and its use to identify candidate genes regulating pod color.</title>
        <authorList>
            <person name="Motamayor J.C."/>
            <person name="Mockaitis K."/>
            <person name="Schmutz J."/>
            <person name="Haiminen N."/>
            <person name="Iii D.L."/>
            <person name="Cornejo O."/>
            <person name="Findley S.D."/>
            <person name="Zheng P."/>
            <person name="Utro F."/>
            <person name="Royaert S."/>
            <person name="Saski C."/>
            <person name="Jenkins J."/>
            <person name="Podicheti R."/>
            <person name="Zhao M."/>
            <person name="Scheffler B.E."/>
            <person name="Stack J.C."/>
            <person name="Feltus F.A."/>
            <person name="Mustiga G.M."/>
            <person name="Amores F."/>
            <person name="Phillips W."/>
            <person name="Marelli J.P."/>
            <person name="May G.D."/>
            <person name="Shapiro H."/>
            <person name="Ma J."/>
            <person name="Bustamante C.D."/>
            <person name="Schnell R.J."/>
            <person name="Main D."/>
            <person name="Gilbert D."/>
            <person name="Parida L."/>
            <person name="Kuhn D.N."/>
        </authorList>
    </citation>
    <scope>NUCLEOTIDE SEQUENCE [LARGE SCALE GENOMIC DNA]</scope>
    <source>
        <strain evidence="3">cv. Matina 1-6</strain>
    </source>
</reference>
<accession>A0A061DK19</accession>
<dbReference type="Proteomes" id="UP000026915">
    <property type="component" value="Chromosome 1"/>
</dbReference>
<dbReference type="HOGENOM" id="CLU_1858871_0_0_1"/>
<dbReference type="Gramene" id="EOX93079">
    <property type="protein sequence ID" value="EOX93079"/>
    <property type="gene ID" value="TCM_001924"/>
</dbReference>
<keyword evidence="1" id="KW-0472">Membrane</keyword>
<evidence type="ECO:0000256" key="1">
    <source>
        <dbReference type="SAM" id="Phobius"/>
    </source>
</evidence>
<proteinExistence type="predicted"/>
<protein>
    <submittedName>
        <fullName evidence="2">Uncharacterized protein isoform 2</fullName>
    </submittedName>
</protein>
<feature type="non-terminal residue" evidence="2">
    <location>
        <position position="1"/>
    </location>
</feature>